<dbReference type="AlphaFoldDB" id="E9H2Q9"/>
<dbReference type="Proteomes" id="UP000000305">
    <property type="component" value="Unassembled WGS sequence"/>
</dbReference>
<feature type="region of interest" description="Disordered" evidence="1">
    <location>
        <begin position="71"/>
        <end position="90"/>
    </location>
</feature>
<keyword evidence="3" id="KW-1185">Reference proteome</keyword>
<name>E9H2Q9_DAPPU</name>
<evidence type="ECO:0000313" key="2">
    <source>
        <dbReference type="EMBL" id="EFX74017.1"/>
    </source>
</evidence>
<dbReference type="HOGENOM" id="CLU_1225901_0_0_1"/>
<proteinExistence type="predicted"/>
<organism evidence="2 3">
    <name type="scientific">Daphnia pulex</name>
    <name type="common">Water flea</name>
    <dbReference type="NCBI Taxonomy" id="6669"/>
    <lineage>
        <taxon>Eukaryota</taxon>
        <taxon>Metazoa</taxon>
        <taxon>Ecdysozoa</taxon>
        <taxon>Arthropoda</taxon>
        <taxon>Crustacea</taxon>
        <taxon>Branchiopoda</taxon>
        <taxon>Diplostraca</taxon>
        <taxon>Cladocera</taxon>
        <taxon>Anomopoda</taxon>
        <taxon>Daphniidae</taxon>
        <taxon>Daphnia</taxon>
    </lineage>
</organism>
<feature type="compositionally biased region" description="Basic and acidic residues" evidence="1">
    <location>
        <begin position="72"/>
        <end position="82"/>
    </location>
</feature>
<dbReference type="KEGG" id="dpx:DAPPUDRAFT_324796"/>
<reference evidence="2 3" key="1">
    <citation type="journal article" date="2011" name="Science">
        <title>The ecoresponsive genome of Daphnia pulex.</title>
        <authorList>
            <person name="Colbourne J.K."/>
            <person name="Pfrender M.E."/>
            <person name="Gilbert D."/>
            <person name="Thomas W.K."/>
            <person name="Tucker A."/>
            <person name="Oakley T.H."/>
            <person name="Tokishita S."/>
            <person name="Aerts A."/>
            <person name="Arnold G.J."/>
            <person name="Basu M.K."/>
            <person name="Bauer D.J."/>
            <person name="Caceres C.E."/>
            <person name="Carmel L."/>
            <person name="Casola C."/>
            <person name="Choi J.H."/>
            <person name="Detter J.C."/>
            <person name="Dong Q."/>
            <person name="Dusheyko S."/>
            <person name="Eads B.D."/>
            <person name="Frohlich T."/>
            <person name="Geiler-Samerotte K.A."/>
            <person name="Gerlach D."/>
            <person name="Hatcher P."/>
            <person name="Jogdeo S."/>
            <person name="Krijgsveld J."/>
            <person name="Kriventseva E.V."/>
            <person name="Kultz D."/>
            <person name="Laforsch C."/>
            <person name="Lindquist E."/>
            <person name="Lopez J."/>
            <person name="Manak J.R."/>
            <person name="Muller J."/>
            <person name="Pangilinan J."/>
            <person name="Patwardhan R.P."/>
            <person name="Pitluck S."/>
            <person name="Pritham E.J."/>
            <person name="Rechtsteiner A."/>
            <person name="Rho M."/>
            <person name="Rogozin I.B."/>
            <person name="Sakarya O."/>
            <person name="Salamov A."/>
            <person name="Schaack S."/>
            <person name="Shapiro H."/>
            <person name="Shiga Y."/>
            <person name="Skalitzky C."/>
            <person name="Smith Z."/>
            <person name="Souvorov A."/>
            <person name="Sung W."/>
            <person name="Tang Z."/>
            <person name="Tsuchiya D."/>
            <person name="Tu H."/>
            <person name="Vos H."/>
            <person name="Wang M."/>
            <person name="Wolf Y.I."/>
            <person name="Yamagata H."/>
            <person name="Yamada T."/>
            <person name="Ye Y."/>
            <person name="Shaw J.R."/>
            <person name="Andrews J."/>
            <person name="Crease T.J."/>
            <person name="Tang H."/>
            <person name="Lucas S.M."/>
            <person name="Robertson H.M."/>
            <person name="Bork P."/>
            <person name="Koonin E.V."/>
            <person name="Zdobnov E.M."/>
            <person name="Grigoriev I.V."/>
            <person name="Lynch M."/>
            <person name="Boore J.L."/>
        </authorList>
    </citation>
    <scope>NUCLEOTIDE SEQUENCE [LARGE SCALE GENOMIC DNA]</scope>
</reference>
<protein>
    <submittedName>
        <fullName evidence="2">Uncharacterized protein</fullName>
    </submittedName>
</protein>
<dbReference type="EMBL" id="GL732586">
    <property type="protein sequence ID" value="EFX74017.1"/>
    <property type="molecule type" value="Genomic_DNA"/>
</dbReference>
<dbReference type="InParanoid" id="E9H2Q9"/>
<evidence type="ECO:0000313" key="3">
    <source>
        <dbReference type="Proteomes" id="UP000000305"/>
    </source>
</evidence>
<evidence type="ECO:0000256" key="1">
    <source>
        <dbReference type="SAM" id="MobiDB-lite"/>
    </source>
</evidence>
<sequence length="226" mass="25227">MTLTEISAEWISCEEVDAVDNGNSPELVSASMESVCSHNISEATKEFAANQWSSSNENGEQYFDIEIMSSTDEDHSDGKNKSENVTSVQRVRQRVTSAIKKIDSKHLRRGKPEVFGNTLTCEILQLTNDAECDKERDVSNFENGSFGKDIRYNSNQIDKGNKIGSARNDKEILELHNNAMPNHDKSKDEIGSELLGICDFTGGYVEFSDESIPNRRLWQNIGPPEG</sequence>
<accession>E9H2Q9</accession>
<gene>
    <name evidence="2" type="ORF">DAPPUDRAFT_324796</name>
</gene>